<protein>
    <submittedName>
        <fullName evidence="3">Transmembrane protein 31</fullName>
    </submittedName>
</protein>
<dbReference type="GeneTree" id="ENSGT00390000001638"/>
<proteinExistence type="predicted"/>
<sequence length="182" mass="21472">MMNGTGDHFTVEEMRLTEKSEEEQQPKPNNSNEPNEDQEEEIQQSEQQHTPARQRTQRADTQPSRCRLPSRRTPATSNDRTINLLEVLPWPTESISNPYRLPALFELYPEFFLVFKEAFHDISHRLKAQMEKIGLPIILHLFALFILYLYKFFLPTILSLSFFILLELLLLLFIIVFILSFF</sequence>
<keyword evidence="2" id="KW-1133">Transmembrane helix</keyword>
<evidence type="ECO:0000256" key="1">
    <source>
        <dbReference type="SAM" id="MobiDB-lite"/>
    </source>
</evidence>
<evidence type="ECO:0000313" key="3">
    <source>
        <dbReference type="Ensembl" id="ENSMNEP00000025691.1"/>
    </source>
</evidence>
<evidence type="ECO:0000256" key="2">
    <source>
        <dbReference type="SAM" id="Phobius"/>
    </source>
</evidence>
<feature type="transmembrane region" description="Helical" evidence="2">
    <location>
        <begin position="156"/>
        <end position="181"/>
    </location>
</feature>
<feature type="compositionally biased region" description="Acidic residues" evidence="1">
    <location>
        <begin position="34"/>
        <end position="43"/>
    </location>
</feature>
<feature type="compositionally biased region" description="Basic and acidic residues" evidence="1">
    <location>
        <begin position="9"/>
        <end position="25"/>
    </location>
</feature>
<accession>A0A2K6CPR5</accession>
<feature type="region of interest" description="Disordered" evidence="1">
    <location>
        <begin position="1"/>
        <end position="76"/>
    </location>
</feature>
<dbReference type="AlphaFoldDB" id="A0A2K6CPR5"/>
<feature type="compositionally biased region" description="Polar residues" evidence="1">
    <location>
        <begin position="49"/>
        <end position="64"/>
    </location>
</feature>
<keyword evidence="4" id="KW-1185">Reference proteome</keyword>
<reference evidence="3" key="1">
    <citation type="submission" date="2025-08" db="UniProtKB">
        <authorList>
            <consortium name="Ensembl"/>
        </authorList>
    </citation>
    <scope>IDENTIFICATION</scope>
</reference>
<feature type="transmembrane region" description="Helical" evidence="2">
    <location>
        <begin position="133"/>
        <end position="150"/>
    </location>
</feature>
<keyword evidence="2" id="KW-0472">Membrane</keyword>
<dbReference type="Proteomes" id="UP000233120">
    <property type="component" value="Unassembled WGS sequence"/>
</dbReference>
<organism evidence="3 4">
    <name type="scientific">Macaca nemestrina</name>
    <name type="common">Pig-tailed macaque</name>
    <dbReference type="NCBI Taxonomy" id="9545"/>
    <lineage>
        <taxon>Eukaryota</taxon>
        <taxon>Metazoa</taxon>
        <taxon>Chordata</taxon>
        <taxon>Craniata</taxon>
        <taxon>Vertebrata</taxon>
        <taxon>Euteleostomi</taxon>
        <taxon>Mammalia</taxon>
        <taxon>Eutheria</taxon>
        <taxon>Euarchontoglires</taxon>
        <taxon>Primates</taxon>
        <taxon>Haplorrhini</taxon>
        <taxon>Catarrhini</taxon>
        <taxon>Cercopithecidae</taxon>
        <taxon>Cercopithecinae</taxon>
        <taxon>Macaca</taxon>
    </lineage>
</organism>
<gene>
    <name evidence="3" type="primary">TMEM31</name>
</gene>
<dbReference type="Bgee" id="ENSMNEG00000036321">
    <property type="expression patterns" value="Expressed in multicellular organism"/>
</dbReference>
<reference evidence="3" key="2">
    <citation type="submission" date="2025-09" db="UniProtKB">
        <authorList>
            <consortium name="Ensembl"/>
        </authorList>
    </citation>
    <scope>IDENTIFICATION</scope>
</reference>
<dbReference type="OMA" id="QWFASPY"/>
<keyword evidence="2" id="KW-0812">Transmembrane</keyword>
<dbReference type="Ensembl" id="ENSMNET00000049967.1">
    <property type="protein sequence ID" value="ENSMNEP00000025691.1"/>
    <property type="gene ID" value="ENSMNEG00000036321.1"/>
</dbReference>
<evidence type="ECO:0000313" key="4">
    <source>
        <dbReference type="Proteomes" id="UP000233120"/>
    </source>
</evidence>
<name>A0A2K6CPR5_MACNE</name>